<evidence type="ECO:0000313" key="2">
    <source>
        <dbReference type="EMBL" id="MDQ2068033.1"/>
    </source>
</evidence>
<dbReference type="SUPFAM" id="SSF52540">
    <property type="entry name" value="P-loop containing nucleoside triphosphate hydrolases"/>
    <property type="match status" value="1"/>
</dbReference>
<dbReference type="CDD" id="cd02042">
    <property type="entry name" value="ParAB_family"/>
    <property type="match status" value="1"/>
</dbReference>
<dbReference type="PANTHER" id="PTHR13696:SF52">
    <property type="entry name" value="PARA FAMILY PROTEIN CT_582"/>
    <property type="match status" value="1"/>
</dbReference>
<reference evidence="2 3" key="1">
    <citation type="submission" date="2023-08" db="EMBL/GenBank/DDBJ databases">
        <title>Characterization of two Paracoccaceae strains isolated from Phycosphere and proposal of Xinfangfangia lacusdiani sp. nov.</title>
        <authorList>
            <person name="Deng Y."/>
            <person name="Zhang Y.Q."/>
        </authorList>
    </citation>
    <scope>NUCLEOTIDE SEQUENCE [LARGE SCALE GENOMIC DNA]</scope>
    <source>
        <strain evidence="2 3">CPCC 101601</strain>
    </source>
</reference>
<proteinExistence type="predicted"/>
<dbReference type="RefSeq" id="WP_306681745.1">
    <property type="nucleotide sequence ID" value="NZ_JAVDBT010000021.1"/>
</dbReference>
<dbReference type="Proteomes" id="UP001239680">
    <property type="component" value="Unassembled WGS sequence"/>
</dbReference>
<evidence type="ECO:0000259" key="1">
    <source>
        <dbReference type="Pfam" id="PF13614"/>
    </source>
</evidence>
<dbReference type="PANTHER" id="PTHR13696">
    <property type="entry name" value="P-LOOP CONTAINING NUCLEOSIDE TRIPHOSPHATE HYDROLASE"/>
    <property type="match status" value="1"/>
</dbReference>
<dbReference type="InterPro" id="IPR050678">
    <property type="entry name" value="DNA_Partitioning_ATPase"/>
</dbReference>
<dbReference type="EMBL" id="JAVDBT010000021">
    <property type="protein sequence ID" value="MDQ2068033.1"/>
    <property type="molecule type" value="Genomic_DNA"/>
</dbReference>
<dbReference type="InterPro" id="IPR017818">
    <property type="entry name" value="Plasmid_partition_RepA"/>
</dbReference>
<feature type="domain" description="AAA" evidence="1">
    <location>
        <begin position="112"/>
        <end position="283"/>
    </location>
</feature>
<dbReference type="Gene3D" id="3.40.50.300">
    <property type="entry name" value="P-loop containing nucleotide triphosphate hydrolases"/>
    <property type="match status" value="1"/>
</dbReference>
<protein>
    <submittedName>
        <fullName evidence="2">Plasmid partitioning protein RepA</fullName>
    </submittedName>
</protein>
<organism evidence="2 3">
    <name type="scientific">Pseudogemmobacter lacusdianii</name>
    <dbReference type="NCBI Taxonomy" id="3069608"/>
    <lineage>
        <taxon>Bacteria</taxon>
        <taxon>Pseudomonadati</taxon>
        <taxon>Pseudomonadota</taxon>
        <taxon>Alphaproteobacteria</taxon>
        <taxon>Rhodobacterales</taxon>
        <taxon>Paracoccaceae</taxon>
        <taxon>Pseudogemmobacter</taxon>
    </lineage>
</organism>
<dbReference type="Pfam" id="PF13614">
    <property type="entry name" value="AAA_31"/>
    <property type="match status" value="1"/>
</dbReference>
<accession>A0ABU0W2A0</accession>
<evidence type="ECO:0000313" key="3">
    <source>
        <dbReference type="Proteomes" id="UP001239680"/>
    </source>
</evidence>
<gene>
    <name evidence="2" type="primary">repA</name>
    <name evidence="2" type="ORF">Q9295_16790</name>
</gene>
<sequence>MSAIQASQRFETMSTRLGNRLREHAEETFPPDAQKGLRRFAMREAADLLRINQNTFRHHVSNLEGFPEGILEGGNRRSFTASELVEAQRILLDTGRIRRDDHPHRTDGEACQVVTVFNLKGGSAKTSTVTHLGQLLGLRGYRVLLIDLDSQASLTNLFGITPELAPDMPTSYDLIRAENPLPATEIIRKTNFPTVDLIPASMDIMEYEFEVALSFRSGTTTFHTQLKEALEPVLGNYDIVLIDTPPQLNFSVISSIFASTGVLIPLNASMLDVMSLASFLKMASSLMGVVESHAPEHGLNFVRLLLTRYEPTDGPQVQISSLLRTVLGDSVLPAEFLKSTAVGDAANTQQSIFEVEPKDVNRRTYERAIESVSRITDEIEREIRKAWGRTDGA</sequence>
<dbReference type="NCBIfam" id="TIGR03453">
    <property type="entry name" value="partition_RepA"/>
    <property type="match status" value="1"/>
</dbReference>
<dbReference type="InterPro" id="IPR027417">
    <property type="entry name" value="P-loop_NTPase"/>
</dbReference>
<keyword evidence="3" id="KW-1185">Reference proteome</keyword>
<comment type="caution">
    <text evidence="2">The sequence shown here is derived from an EMBL/GenBank/DDBJ whole genome shotgun (WGS) entry which is preliminary data.</text>
</comment>
<name>A0ABU0W2A0_9RHOB</name>
<dbReference type="InterPro" id="IPR025669">
    <property type="entry name" value="AAA_dom"/>
</dbReference>